<dbReference type="PANTHER" id="PTHR43249:SF1">
    <property type="entry name" value="D-GLUCOSIDE 3-DEHYDROGENASE"/>
    <property type="match status" value="1"/>
</dbReference>
<feature type="domain" description="Gfo/Idh/MocA-like oxidoreductase N-terminal" evidence="1">
    <location>
        <begin position="5"/>
        <end position="120"/>
    </location>
</feature>
<organism evidence="3 4">
    <name type="scientific">Paenibacillus nasutitermitis</name>
    <dbReference type="NCBI Taxonomy" id="1652958"/>
    <lineage>
        <taxon>Bacteria</taxon>
        <taxon>Bacillati</taxon>
        <taxon>Bacillota</taxon>
        <taxon>Bacilli</taxon>
        <taxon>Bacillales</taxon>
        <taxon>Paenibacillaceae</taxon>
        <taxon>Paenibacillus</taxon>
    </lineage>
</organism>
<dbReference type="InterPro" id="IPR052515">
    <property type="entry name" value="Gfo/Idh/MocA_Oxidoreductase"/>
</dbReference>
<dbReference type="SUPFAM" id="SSF55347">
    <property type="entry name" value="Glyceraldehyde-3-phosphate dehydrogenase-like, C-terminal domain"/>
    <property type="match status" value="1"/>
</dbReference>
<dbReference type="GO" id="GO:0000166">
    <property type="term" value="F:nucleotide binding"/>
    <property type="evidence" value="ECO:0007669"/>
    <property type="project" value="InterPro"/>
</dbReference>
<proteinExistence type="predicted"/>
<evidence type="ECO:0000313" key="4">
    <source>
        <dbReference type="Proteomes" id="UP000612456"/>
    </source>
</evidence>
<dbReference type="InterPro" id="IPR036291">
    <property type="entry name" value="NAD(P)-bd_dom_sf"/>
</dbReference>
<reference evidence="3" key="1">
    <citation type="journal article" date="2014" name="Int. J. Syst. Evol. Microbiol.">
        <title>Complete genome sequence of Corynebacterium casei LMG S-19264T (=DSM 44701T), isolated from a smear-ripened cheese.</title>
        <authorList>
            <consortium name="US DOE Joint Genome Institute (JGI-PGF)"/>
            <person name="Walter F."/>
            <person name="Albersmeier A."/>
            <person name="Kalinowski J."/>
            <person name="Ruckert C."/>
        </authorList>
    </citation>
    <scope>NUCLEOTIDE SEQUENCE</scope>
    <source>
        <strain evidence="3">CGMCC 1.15178</strain>
    </source>
</reference>
<feature type="domain" description="GFO/IDH/MocA-like oxidoreductase" evidence="2">
    <location>
        <begin position="130"/>
        <end position="252"/>
    </location>
</feature>
<dbReference type="Pfam" id="PF22725">
    <property type="entry name" value="GFO_IDH_MocA_C3"/>
    <property type="match status" value="1"/>
</dbReference>
<dbReference type="RefSeq" id="WP_188990248.1">
    <property type="nucleotide sequence ID" value="NZ_BMHP01000001.1"/>
</dbReference>
<dbReference type="InterPro" id="IPR000683">
    <property type="entry name" value="Gfo/Idh/MocA-like_OxRdtase_N"/>
</dbReference>
<dbReference type="Pfam" id="PF01408">
    <property type="entry name" value="GFO_IDH_MocA"/>
    <property type="match status" value="1"/>
</dbReference>
<keyword evidence="4" id="KW-1185">Reference proteome</keyword>
<dbReference type="Gene3D" id="3.30.360.10">
    <property type="entry name" value="Dihydrodipicolinate Reductase, domain 2"/>
    <property type="match status" value="1"/>
</dbReference>
<dbReference type="SUPFAM" id="SSF51735">
    <property type="entry name" value="NAD(P)-binding Rossmann-fold domains"/>
    <property type="match status" value="1"/>
</dbReference>
<evidence type="ECO:0000259" key="2">
    <source>
        <dbReference type="Pfam" id="PF22725"/>
    </source>
</evidence>
<comment type="caution">
    <text evidence="3">The sequence shown here is derived from an EMBL/GenBank/DDBJ whole genome shotgun (WGS) entry which is preliminary data.</text>
</comment>
<dbReference type="EMBL" id="BMHP01000001">
    <property type="protein sequence ID" value="GGD56736.1"/>
    <property type="molecule type" value="Genomic_DNA"/>
</dbReference>
<dbReference type="PANTHER" id="PTHR43249">
    <property type="entry name" value="UDP-N-ACETYL-2-AMINO-2-DEOXY-D-GLUCURONATE OXIDASE"/>
    <property type="match status" value="1"/>
</dbReference>
<evidence type="ECO:0000313" key="3">
    <source>
        <dbReference type="EMBL" id="GGD56736.1"/>
    </source>
</evidence>
<reference evidence="3" key="2">
    <citation type="submission" date="2020-09" db="EMBL/GenBank/DDBJ databases">
        <authorList>
            <person name="Sun Q."/>
            <person name="Zhou Y."/>
        </authorList>
    </citation>
    <scope>NUCLEOTIDE SEQUENCE</scope>
    <source>
        <strain evidence="3">CGMCC 1.15178</strain>
    </source>
</reference>
<dbReference type="InterPro" id="IPR055170">
    <property type="entry name" value="GFO_IDH_MocA-like_dom"/>
</dbReference>
<evidence type="ECO:0000259" key="1">
    <source>
        <dbReference type="Pfam" id="PF01408"/>
    </source>
</evidence>
<sequence>MKQWRIGIIGCGGIAGFHIQAIREIGHAKLIAVSSRSRDKAETIGKQENCDWTDDYKELLDRRDIDLVSVTTSSGSHYTIGREALLAGKHLVIEKPMAMLETEAAELIAIAEANGLTISVISQRRFEPQHQLLKRLMEQNKLGNLLFAEVSVPYYRSQDYYDSAAWRGTIQEDGGSLMNQGIHSIDLLLWLVGQPVAVSGKIATQSHQIEAEDMGVAIVTFAGGAIGTIMASTNIKPGFPAGINLYGDKGTVKVSGSDIIHWSVEGMDEPELGLTGQSGGVSDPLSIQHIYHQLQYEDILDALASSREPLVTGRDGMASVQLIRKIYESSKLGREMRLDEPSTDIRRDS</sequence>
<name>A0A916YQP3_9BACL</name>
<dbReference type="Gene3D" id="3.40.50.720">
    <property type="entry name" value="NAD(P)-binding Rossmann-like Domain"/>
    <property type="match status" value="1"/>
</dbReference>
<dbReference type="Proteomes" id="UP000612456">
    <property type="component" value="Unassembled WGS sequence"/>
</dbReference>
<dbReference type="AlphaFoldDB" id="A0A916YQP3"/>
<accession>A0A916YQP3</accession>
<protein>
    <submittedName>
        <fullName evidence="3">Oxidoreductase</fullName>
    </submittedName>
</protein>
<gene>
    <name evidence="3" type="ORF">GCM10010911_13080</name>
</gene>